<dbReference type="GO" id="GO:0032196">
    <property type="term" value="P:transposition"/>
    <property type="evidence" value="ECO:0007669"/>
    <property type="project" value="UniProtKB-KW"/>
</dbReference>
<dbReference type="Proteomes" id="UP000729733">
    <property type="component" value="Unassembled WGS sequence"/>
</dbReference>
<dbReference type="EMBL" id="JADWDC010000012">
    <property type="protein sequence ID" value="MCC0176718.1"/>
    <property type="molecule type" value="Genomic_DNA"/>
</dbReference>
<dbReference type="GO" id="GO:0046872">
    <property type="term" value="F:metal ion binding"/>
    <property type="evidence" value="ECO:0007669"/>
    <property type="project" value="UniProtKB-KW"/>
</dbReference>
<feature type="domain" description="Transposase putative helix-turn-helix" evidence="9">
    <location>
        <begin position="1"/>
        <end position="45"/>
    </location>
</feature>
<evidence type="ECO:0000256" key="4">
    <source>
        <dbReference type="ARBA" id="ARBA00022833"/>
    </source>
</evidence>
<dbReference type="InterPro" id="IPR010095">
    <property type="entry name" value="Cas12f1-like_TNB"/>
</dbReference>
<keyword evidence="4" id="KW-0862">Zinc</keyword>
<keyword evidence="5" id="KW-0238">DNA-binding</keyword>
<evidence type="ECO:0000313" key="10">
    <source>
        <dbReference type="EMBL" id="MCC0176718.1"/>
    </source>
</evidence>
<reference evidence="10" key="1">
    <citation type="journal article" date="2021" name="Antonie Van Leeuwenhoek">
        <title>Draft genome and description of Waterburya agarophytonicola gen. nov. sp. nov. (Pleurocapsales, Cyanobacteria): a seaweed symbiont.</title>
        <authorList>
            <person name="Bonthond G."/>
            <person name="Shalygin S."/>
            <person name="Bayer T."/>
            <person name="Weinberger F."/>
        </authorList>
    </citation>
    <scope>NUCLEOTIDE SEQUENCE</scope>
    <source>
        <strain evidence="10">KI4</strain>
    </source>
</reference>
<evidence type="ECO:0000256" key="2">
    <source>
        <dbReference type="ARBA" id="ARBA00022578"/>
    </source>
</evidence>
<evidence type="ECO:0000259" key="7">
    <source>
        <dbReference type="Pfam" id="PF01385"/>
    </source>
</evidence>
<dbReference type="GO" id="GO:0003677">
    <property type="term" value="F:DNA binding"/>
    <property type="evidence" value="ECO:0007669"/>
    <property type="project" value="UniProtKB-KW"/>
</dbReference>
<name>A0A964BNJ7_9CYAN</name>
<dbReference type="Pfam" id="PF01385">
    <property type="entry name" value="OrfB_IS605"/>
    <property type="match status" value="1"/>
</dbReference>
<accession>A0A964BNJ7</accession>
<keyword evidence="2" id="KW-0815">Transposition</keyword>
<keyword evidence="3" id="KW-0479">Metal-binding</keyword>
<organism evidence="10 11">
    <name type="scientific">Waterburya agarophytonicola KI4</name>
    <dbReference type="NCBI Taxonomy" id="2874699"/>
    <lineage>
        <taxon>Bacteria</taxon>
        <taxon>Bacillati</taxon>
        <taxon>Cyanobacteriota</taxon>
        <taxon>Cyanophyceae</taxon>
        <taxon>Pleurocapsales</taxon>
        <taxon>Hyellaceae</taxon>
        <taxon>Waterburya</taxon>
        <taxon>Waterburya agarophytonicola</taxon>
    </lineage>
</organism>
<evidence type="ECO:0000259" key="9">
    <source>
        <dbReference type="Pfam" id="PF12323"/>
    </source>
</evidence>
<dbReference type="GO" id="GO:0006310">
    <property type="term" value="P:DNA recombination"/>
    <property type="evidence" value="ECO:0007669"/>
    <property type="project" value="UniProtKB-KW"/>
</dbReference>
<evidence type="ECO:0000256" key="3">
    <source>
        <dbReference type="ARBA" id="ARBA00022723"/>
    </source>
</evidence>
<dbReference type="InterPro" id="IPR021027">
    <property type="entry name" value="Transposase_put_HTH"/>
</dbReference>
<dbReference type="NCBIfam" id="NF040570">
    <property type="entry name" value="guided_TnpB"/>
    <property type="match status" value="1"/>
</dbReference>
<evidence type="ECO:0000256" key="5">
    <source>
        <dbReference type="ARBA" id="ARBA00023125"/>
    </source>
</evidence>
<dbReference type="Pfam" id="PF07282">
    <property type="entry name" value="Cas12f1-like_TNB"/>
    <property type="match status" value="1"/>
</dbReference>
<protein>
    <submittedName>
        <fullName evidence="10">Transposase</fullName>
    </submittedName>
</protein>
<sequence>MILNYRYRIYPDLQQIELLNEWLETCHVSYNYALRELKDWIASRKCPIDRCSLESEYIMAADYPFPSYHQQQNNLPKAKKKFPRLKTVSSQVLQTNIRRLHDSWDCFRARGYGFPRFKKYGQMKSILFPQFKSNPLSDWQIQLPKLGKVRINLHRPIPEGYVIKQVRVVKKAMGWFAVVAIESDLVIPSPVPHGHAIGIDVGLLSYVATSDGYTEARPKFFKTAYRRLKVLQKRLSRKMKRGKNYKKARIKVAKQHNHIAFKRTDYQFKLAHKLCDMADTIYIEDCDFRIMAKGFLGKHTIDAAFGKQRDILEYVAKKRNVFVGRVDHRGTSQTCPNCRSVVRKDLSVRISDCNECGYVVDRDIASGQEICNRGEETYRGTREKQEIGSQEGLRGECIRPFKRPVVVLSGNLVVDKWRNLDLSSRRARSIGDDGSPHCNPNGAIAK</sequence>
<dbReference type="RefSeq" id="WP_229639756.1">
    <property type="nucleotide sequence ID" value="NZ_JADWDC010000012.1"/>
</dbReference>
<feature type="domain" description="Probable transposase IS891/IS1136/IS1341" evidence="7">
    <location>
        <begin position="188"/>
        <end position="292"/>
    </location>
</feature>
<evidence type="ECO:0000313" key="11">
    <source>
        <dbReference type="Proteomes" id="UP000729733"/>
    </source>
</evidence>
<comment type="caution">
    <text evidence="10">The sequence shown here is derived from an EMBL/GenBank/DDBJ whole genome shotgun (WGS) entry which is preliminary data.</text>
</comment>
<evidence type="ECO:0000256" key="6">
    <source>
        <dbReference type="ARBA" id="ARBA00023172"/>
    </source>
</evidence>
<gene>
    <name evidence="10" type="ORF">I4641_06975</name>
</gene>
<feature type="domain" description="Cas12f1-like TNB" evidence="8">
    <location>
        <begin position="305"/>
        <end position="365"/>
    </location>
</feature>
<keyword evidence="11" id="KW-1185">Reference proteome</keyword>
<comment type="similarity">
    <text evidence="1">In the C-terminal section; belongs to the transposase 35 family.</text>
</comment>
<evidence type="ECO:0000259" key="8">
    <source>
        <dbReference type="Pfam" id="PF07282"/>
    </source>
</evidence>
<evidence type="ECO:0000256" key="1">
    <source>
        <dbReference type="ARBA" id="ARBA00008761"/>
    </source>
</evidence>
<dbReference type="Pfam" id="PF12323">
    <property type="entry name" value="HTH_OrfB_IS605"/>
    <property type="match status" value="1"/>
</dbReference>
<keyword evidence="6" id="KW-0233">DNA recombination</keyword>
<dbReference type="AlphaFoldDB" id="A0A964BNJ7"/>
<dbReference type="InterPro" id="IPR001959">
    <property type="entry name" value="Transposase"/>
</dbReference>
<proteinExistence type="inferred from homology"/>